<organism evidence="3 4">
    <name type="scientific">Favolaschia claudopus</name>
    <dbReference type="NCBI Taxonomy" id="2862362"/>
    <lineage>
        <taxon>Eukaryota</taxon>
        <taxon>Fungi</taxon>
        <taxon>Dikarya</taxon>
        <taxon>Basidiomycota</taxon>
        <taxon>Agaricomycotina</taxon>
        <taxon>Agaricomycetes</taxon>
        <taxon>Agaricomycetidae</taxon>
        <taxon>Agaricales</taxon>
        <taxon>Marasmiineae</taxon>
        <taxon>Mycenaceae</taxon>
        <taxon>Favolaschia</taxon>
    </lineage>
</organism>
<feature type="region of interest" description="Disordered" evidence="2">
    <location>
        <begin position="29"/>
        <end position="62"/>
    </location>
</feature>
<gene>
    <name evidence="3" type="ORF">R3P38DRAFT_3011457</name>
</gene>
<keyword evidence="4" id="KW-1185">Reference proteome</keyword>
<dbReference type="AlphaFoldDB" id="A0AAW0AIF9"/>
<sequence length="312" mass="32828">MPANESKTSSTALFKARTALRRLSLVLRIGPKGAQTSSSPPTRTHSSHSQSDRVDFPVEDTRSDTQAASNALYLSLRTLSTVSNRVPGGEPVSAILDPLLDLTDRVEHKSNNACNLAQLAARIECLTPVVGNLAKDNSEQARAFIKSLENELSFMKKELEKAQAEGKLKQFFHADHNTMIIERHNMGLAQLIADSTLVTVHEVLTSLRELEKSKIADPSSSTLGPPHVCHFTGGSGGMGSSGTPIGGEGEDGEGPHLSLEPDGMVTYSVSGGSGGQGGAGTEVGGKGGTGKAPVIIMRRGRFVIPAPTPGQE</sequence>
<comment type="caution">
    <text evidence="3">The sequence shown here is derived from an EMBL/GenBank/DDBJ whole genome shotgun (WGS) entry which is preliminary data.</text>
</comment>
<feature type="compositionally biased region" description="Basic and acidic residues" evidence="2">
    <location>
        <begin position="50"/>
        <end position="62"/>
    </location>
</feature>
<feature type="compositionally biased region" description="Gly residues" evidence="2">
    <location>
        <begin position="233"/>
        <end position="247"/>
    </location>
</feature>
<name>A0AAW0AIF9_9AGAR</name>
<evidence type="ECO:0000256" key="2">
    <source>
        <dbReference type="SAM" id="MobiDB-lite"/>
    </source>
</evidence>
<feature type="region of interest" description="Disordered" evidence="2">
    <location>
        <begin position="233"/>
        <end position="258"/>
    </location>
</feature>
<protein>
    <submittedName>
        <fullName evidence="3">Uncharacterized protein</fullName>
    </submittedName>
</protein>
<feature type="region of interest" description="Disordered" evidence="2">
    <location>
        <begin position="271"/>
        <end position="292"/>
    </location>
</feature>
<feature type="coiled-coil region" evidence="1">
    <location>
        <begin position="138"/>
        <end position="165"/>
    </location>
</feature>
<evidence type="ECO:0000256" key="1">
    <source>
        <dbReference type="SAM" id="Coils"/>
    </source>
</evidence>
<reference evidence="3 4" key="1">
    <citation type="journal article" date="2024" name="J Genomics">
        <title>Draft genome sequencing and assembly of Favolaschia claudopus CIRM-BRFM 2984 isolated from oak limbs.</title>
        <authorList>
            <person name="Navarro D."/>
            <person name="Drula E."/>
            <person name="Chaduli D."/>
            <person name="Cazenave R."/>
            <person name="Ahrendt S."/>
            <person name="Wang J."/>
            <person name="Lipzen A."/>
            <person name="Daum C."/>
            <person name="Barry K."/>
            <person name="Grigoriev I.V."/>
            <person name="Favel A."/>
            <person name="Rosso M.N."/>
            <person name="Martin F."/>
        </authorList>
    </citation>
    <scope>NUCLEOTIDE SEQUENCE [LARGE SCALE GENOMIC DNA]</scope>
    <source>
        <strain evidence="3 4">CIRM-BRFM 2984</strain>
    </source>
</reference>
<feature type="compositionally biased region" description="Gly residues" evidence="2">
    <location>
        <begin position="271"/>
        <end position="290"/>
    </location>
</feature>
<evidence type="ECO:0000313" key="4">
    <source>
        <dbReference type="Proteomes" id="UP001362999"/>
    </source>
</evidence>
<keyword evidence="1" id="KW-0175">Coiled coil</keyword>
<dbReference type="Proteomes" id="UP001362999">
    <property type="component" value="Unassembled WGS sequence"/>
</dbReference>
<proteinExistence type="predicted"/>
<feature type="compositionally biased region" description="Low complexity" evidence="2">
    <location>
        <begin position="35"/>
        <end position="49"/>
    </location>
</feature>
<accession>A0AAW0AIF9</accession>
<dbReference type="EMBL" id="JAWWNJ010000062">
    <property type="protein sequence ID" value="KAK7012899.1"/>
    <property type="molecule type" value="Genomic_DNA"/>
</dbReference>
<evidence type="ECO:0000313" key="3">
    <source>
        <dbReference type="EMBL" id="KAK7012899.1"/>
    </source>
</evidence>